<accession>A0A8C5PBE8</accession>
<dbReference type="Proteomes" id="UP000694569">
    <property type="component" value="Unplaced"/>
</dbReference>
<sequence length="40" mass="4255">MRTLPDFTGFPPSIATSSGNILPSVLVFSLNKLGELSFIS</sequence>
<reference evidence="1" key="2">
    <citation type="submission" date="2025-09" db="UniProtKB">
        <authorList>
            <consortium name="Ensembl"/>
        </authorList>
    </citation>
    <scope>IDENTIFICATION</scope>
</reference>
<keyword evidence="2" id="KW-1185">Reference proteome</keyword>
<protein>
    <submittedName>
        <fullName evidence="1">Uncharacterized protein</fullName>
    </submittedName>
</protein>
<dbReference type="Ensembl" id="ENSLLET00000012360.1">
    <property type="protein sequence ID" value="ENSLLEP00000011887.1"/>
    <property type="gene ID" value="ENSLLEG00000007554.1"/>
</dbReference>
<dbReference type="AlphaFoldDB" id="A0A8C5PBE8"/>
<evidence type="ECO:0000313" key="1">
    <source>
        <dbReference type="Ensembl" id="ENSLLEP00000011887.1"/>
    </source>
</evidence>
<evidence type="ECO:0000313" key="2">
    <source>
        <dbReference type="Proteomes" id="UP000694569"/>
    </source>
</evidence>
<name>A0A8C5PBE8_9ANUR</name>
<reference evidence="1" key="1">
    <citation type="submission" date="2025-08" db="UniProtKB">
        <authorList>
            <consortium name="Ensembl"/>
        </authorList>
    </citation>
    <scope>IDENTIFICATION</scope>
</reference>
<proteinExistence type="predicted"/>
<organism evidence="1 2">
    <name type="scientific">Leptobrachium leishanense</name>
    <name type="common">Leishan spiny toad</name>
    <dbReference type="NCBI Taxonomy" id="445787"/>
    <lineage>
        <taxon>Eukaryota</taxon>
        <taxon>Metazoa</taxon>
        <taxon>Chordata</taxon>
        <taxon>Craniata</taxon>
        <taxon>Vertebrata</taxon>
        <taxon>Euteleostomi</taxon>
        <taxon>Amphibia</taxon>
        <taxon>Batrachia</taxon>
        <taxon>Anura</taxon>
        <taxon>Pelobatoidea</taxon>
        <taxon>Megophryidae</taxon>
        <taxon>Leptobrachium</taxon>
    </lineage>
</organism>